<keyword evidence="1" id="KW-0677">Repeat</keyword>
<dbReference type="EMBL" id="CP071517">
    <property type="protein sequence ID" value="QSX76736.1"/>
    <property type="molecule type" value="Genomic_DNA"/>
</dbReference>
<protein>
    <submittedName>
        <fullName evidence="3">RHS repeat protein</fullName>
    </submittedName>
</protein>
<feature type="domain" description="Teneurin-like YD-shell" evidence="2">
    <location>
        <begin position="477"/>
        <end position="736"/>
    </location>
</feature>
<dbReference type="NCBIfam" id="TIGR03696">
    <property type="entry name" value="Rhs_assc_core"/>
    <property type="match status" value="1"/>
</dbReference>
<dbReference type="InterPro" id="IPR022385">
    <property type="entry name" value="Rhs_assc_core"/>
</dbReference>
<dbReference type="PANTHER" id="PTHR32305:SF15">
    <property type="entry name" value="PROTEIN RHSA-RELATED"/>
    <property type="match status" value="1"/>
</dbReference>
<dbReference type="PANTHER" id="PTHR32305">
    <property type="match status" value="1"/>
</dbReference>
<dbReference type="Gene3D" id="2.180.10.10">
    <property type="entry name" value="RHS repeat-associated core"/>
    <property type="match status" value="2"/>
</dbReference>
<dbReference type="Pfam" id="PF25023">
    <property type="entry name" value="TEN_YD-shell"/>
    <property type="match status" value="1"/>
</dbReference>
<dbReference type="InterPro" id="IPR006530">
    <property type="entry name" value="YD"/>
</dbReference>
<evidence type="ECO:0000259" key="2">
    <source>
        <dbReference type="Pfam" id="PF25023"/>
    </source>
</evidence>
<dbReference type="NCBIfam" id="TIGR01643">
    <property type="entry name" value="YD_repeat_2x"/>
    <property type="match status" value="6"/>
</dbReference>
<dbReference type="InterPro" id="IPR031325">
    <property type="entry name" value="RHS_repeat"/>
</dbReference>
<reference evidence="3 4" key="1">
    <citation type="submission" date="2021-02" db="EMBL/GenBank/DDBJ databases">
        <title>Lysobacter arenosi sp. nov., isolated from soil of gangwondo yeongwol, south Korea.</title>
        <authorList>
            <person name="Kim K.R."/>
            <person name="Kim K.H."/>
            <person name="Jeon C.O."/>
        </authorList>
    </citation>
    <scope>NUCLEOTIDE SEQUENCE [LARGE SCALE GENOMIC DNA]</scope>
    <source>
        <strain evidence="3 4">R7</strain>
    </source>
</reference>
<dbReference type="Proteomes" id="UP000663400">
    <property type="component" value="Chromosome"/>
</dbReference>
<keyword evidence="4" id="KW-1185">Reference proteome</keyword>
<dbReference type="InterPro" id="IPR056823">
    <property type="entry name" value="TEN-like_YD-shell"/>
</dbReference>
<accession>A0ABX7RIQ8</accession>
<sequence length="908" mass="100060">MDGPRVDLDDRISYQYYAADHTDCATIPANCRWRRGDLWKLTDAVGHVTETLRYDGAGRVLSVKEPDGVIADFEYHPRGWLTPHKIRGADAATEGDDQITRIDYYPTGLVSSTTLPDGRFTSYVYDAAHRLIDIVDAEGNRIHYTLDNAGNRVKEEVKGSDDTLKRTLSRVYNQLGQLQTAKDSGSHATRFTYDASGNLDTATDALGRVTNNDHDPLNRLSRTLQDVGGINAETRFHYDAQDNLTEVVDPKGLSTKYTYNAFGDLTKLESPDTGITTYGYDSAGNRTSVLDARGELARYGYDALNRLTSIGYSDASLDVAYSYDTVQPECTATESFAVGRLTRMNDGSGSTRYCYDQFGNLTRKVQVTNGQTFALRYAYTKSGQLSGMEYPDGTVVDYVRDGLGQVNEVGVALPGSTRQVLLTGASYNPFGPIAGWTFGNGRTMVRTLDLDYRPKAILSTGIGAGGLNLGYGWDAVGNMASLHTSGLEQPPKARFGYDALNRLTEFQDGPTGLAIEKYGYDATGNRTIFTNANGTQLYAYAAGSHRLTTVAGVPRSYDAAGNAVSIGGTSSEFKYNAVGRMSLVERDNLVAMRYDYNGKGEQVRKHLSANSAYVIYDEAGHWVGDYRNIGVPAQQVIWLDDLPVGVISNAQVSYIEPDHLGTPRVVIEPRRDVAVWSWDLASEAFGNSAPSQDPDADTQRFELDMRFPGQRYDAASGLNQNGYREYESNGRYTQSDPIGLRGGTSTYTYVASRPLTYSDPLGLEGPGWWNSAPFLSEMGSRHGQAASGAYHDYRGWRVWGHQRFPAEKNSFARHCTVSCILSKKYGTGFTRTAGYINEYQGFYVHDLWDLQRRFRGERQWAFQTDDLAANEEGFKCSNKQQCTPSGSDAASIATECEKCCTTGVMHGY</sequence>
<evidence type="ECO:0000256" key="1">
    <source>
        <dbReference type="ARBA" id="ARBA00022737"/>
    </source>
</evidence>
<gene>
    <name evidence="3" type="ORF">HIV01_007835</name>
</gene>
<proteinExistence type="predicted"/>
<dbReference type="Pfam" id="PF05593">
    <property type="entry name" value="RHS_repeat"/>
    <property type="match status" value="4"/>
</dbReference>
<evidence type="ECO:0000313" key="4">
    <source>
        <dbReference type="Proteomes" id="UP000663400"/>
    </source>
</evidence>
<evidence type="ECO:0000313" key="3">
    <source>
        <dbReference type="EMBL" id="QSX76736.1"/>
    </source>
</evidence>
<organism evidence="3 4">
    <name type="scientific">Lysobacter arenosi</name>
    <dbReference type="NCBI Taxonomy" id="2795387"/>
    <lineage>
        <taxon>Bacteria</taxon>
        <taxon>Pseudomonadati</taxon>
        <taxon>Pseudomonadota</taxon>
        <taxon>Gammaproteobacteria</taxon>
        <taxon>Lysobacterales</taxon>
        <taxon>Lysobacteraceae</taxon>
        <taxon>Lysobacter</taxon>
    </lineage>
</organism>
<name>A0ABX7RIQ8_9GAMM</name>
<dbReference type="InterPro" id="IPR050708">
    <property type="entry name" value="T6SS_VgrG/RHS"/>
</dbReference>